<feature type="domain" description="YCII-related" evidence="2">
    <location>
        <begin position="8"/>
        <end position="83"/>
    </location>
</feature>
<dbReference type="Pfam" id="PF03795">
    <property type="entry name" value="YCII"/>
    <property type="match status" value="1"/>
</dbReference>
<reference evidence="3 4" key="1">
    <citation type="submission" date="2016-10" db="EMBL/GenBank/DDBJ databases">
        <authorList>
            <person name="de Groot N.N."/>
        </authorList>
    </citation>
    <scope>NUCLEOTIDE SEQUENCE [LARGE SCALE GENOMIC DNA]</scope>
    <source>
        <strain evidence="3 4">Sb09</strain>
    </source>
</reference>
<dbReference type="AlphaFoldDB" id="A0A1G9MWI6"/>
<dbReference type="Proteomes" id="UP000183162">
    <property type="component" value="Unassembled WGS sequence"/>
</dbReference>
<evidence type="ECO:0000313" key="4">
    <source>
        <dbReference type="Proteomes" id="UP000183162"/>
    </source>
</evidence>
<protein>
    <submittedName>
        <fullName evidence="3">YCII-related domain-containing protein</fullName>
    </submittedName>
</protein>
<sequence>MYLIDITINADQVPADKADELLAGHRKWFAAQAKAGNFLLVGPYRDKAMAGLVIAQANSRAELDGLIAKDAYYPDMATYDVHEFQANIIAENITDYKGK</sequence>
<name>A0A1G9MWI6_STREI</name>
<dbReference type="InterPro" id="IPR011008">
    <property type="entry name" value="Dimeric_a/b-barrel"/>
</dbReference>
<organism evidence="3 4">
    <name type="scientific">Streptococcus equinus</name>
    <name type="common">Streptococcus bovis</name>
    <dbReference type="NCBI Taxonomy" id="1335"/>
    <lineage>
        <taxon>Bacteria</taxon>
        <taxon>Bacillati</taxon>
        <taxon>Bacillota</taxon>
        <taxon>Bacilli</taxon>
        <taxon>Lactobacillales</taxon>
        <taxon>Streptococcaceae</taxon>
        <taxon>Streptococcus</taxon>
    </lineage>
</organism>
<accession>A0A1G9MWI6</accession>
<dbReference type="Gene3D" id="3.30.70.1060">
    <property type="entry name" value="Dimeric alpha+beta barrel"/>
    <property type="match status" value="1"/>
</dbReference>
<dbReference type="RefSeq" id="WP_074567149.1">
    <property type="nucleotide sequence ID" value="NZ_FNGX01000005.1"/>
</dbReference>
<dbReference type="SUPFAM" id="SSF54909">
    <property type="entry name" value="Dimeric alpha+beta barrel"/>
    <property type="match status" value="1"/>
</dbReference>
<proteinExistence type="inferred from homology"/>
<evidence type="ECO:0000259" key="2">
    <source>
        <dbReference type="Pfam" id="PF03795"/>
    </source>
</evidence>
<comment type="similarity">
    <text evidence="1">Belongs to the YciI family.</text>
</comment>
<dbReference type="InterPro" id="IPR005545">
    <property type="entry name" value="YCII"/>
</dbReference>
<dbReference type="EMBL" id="FNGX01000005">
    <property type="protein sequence ID" value="SDL78588.1"/>
    <property type="molecule type" value="Genomic_DNA"/>
</dbReference>
<dbReference type="OrthoDB" id="9814407at2"/>
<evidence type="ECO:0000256" key="1">
    <source>
        <dbReference type="ARBA" id="ARBA00007689"/>
    </source>
</evidence>
<evidence type="ECO:0000313" key="3">
    <source>
        <dbReference type="EMBL" id="SDL78588.1"/>
    </source>
</evidence>
<gene>
    <name evidence="3" type="ORF">SAMN05216400_1618</name>
</gene>